<name>A0A0S7BL17_9CHLR</name>
<dbReference type="STRING" id="360412.LARV_02239"/>
<proteinExistence type="inferred from homology"/>
<dbReference type="InterPro" id="IPR000086">
    <property type="entry name" value="NUDIX_hydrolase_dom"/>
</dbReference>
<evidence type="ECO:0000313" key="5">
    <source>
        <dbReference type="EMBL" id="GAP14469.1"/>
    </source>
</evidence>
<protein>
    <submittedName>
        <fullName evidence="5">ADP-ribose pyrophosphatase</fullName>
    </submittedName>
</protein>
<reference evidence="5" key="1">
    <citation type="submission" date="2015-07" db="EMBL/GenBank/DDBJ databases">
        <title>Draft Genome Sequences of Anaerolinea thermolimosa IMO-1, Bellilinea caldifistulae GOMI-1, Leptolinea tardivitalis YMTK-2, Levilinea saccharolytica KIBI-1,Longilinea arvoryzae KOME-1, Previously Described as Members of the Anaerolineaceae (Chloroflexi).</title>
        <authorList>
            <person name="Sekiguchi Y."/>
            <person name="Ohashi A."/>
            <person name="Matsuura N."/>
            <person name="Tourlousse M.D."/>
        </authorList>
    </citation>
    <scope>NUCLEOTIDE SEQUENCE [LARGE SCALE GENOMIC DNA]</scope>
    <source>
        <strain evidence="5">KOME-1</strain>
    </source>
</reference>
<dbReference type="PANTHER" id="PTHR43736:SF1">
    <property type="entry name" value="DIHYDRONEOPTERIN TRIPHOSPHATE DIPHOSPHATASE"/>
    <property type="match status" value="1"/>
</dbReference>
<dbReference type="SUPFAM" id="SSF55811">
    <property type="entry name" value="Nudix"/>
    <property type="match status" value="1"/>
</dbReference>
<dbReference type="InterPro" id="IPR015797">
    <property type="entry name" value="NUDIX_hydrolase-like_dom_sf"/>
</dbReference>
<organism evidence="5">
    <name type="scientific">Longilinea arvoryzae</name>
    <dbReference type="NCBI Taxonomy" id="360412"/>
    <lineage>
        <taxon>Bacteria</taxon>
        <taxon>Bacillati</taxon>
        <taxon>Chloroflexota</taxon>
        <taxon>Anaerolineae</taxon>
        <taxon>Anaerolineales</taxon>
        <taxon>Anaerolineaceae</taxon>
        <taxon>Longilinea</taxon>
    </lineage>
</organism>
<evidence type="ECO:0000259" key="4">
    <source>
        <dbReference type="PROSITE" id="PS51462"/>
    </source>
</evidence>
<dbReference type="GO" id="GO:0016787">
    <property type="term" value="F:hydrolase activity"/>
    <property type="evidence" value="ECO:0007669"/>
    <property type="project" value="UniProtKB-KW"/>
</dbReference>
<dbReference type="AlphaFoldDB" id="A0A0S7BL17"/>
<sequence length="156" mass="17732">MIQQAGKPGIMVEVQRHAIGTVADEKLAFAVICARHEDQWLFVRHGQRSTWEVPGGHREPGETVEQAAARELFEETGAEEYSLVPVCDYSVQYDGQPPSFGRLFVSRVERLGMLPESEIAEVVCRAEMPAMMTYPQIQPWLQNWAAEYLRQGEIRK</sequence>
<keyword evidence="6" id="KW-1185">Reference proteome</keyword>
<dbReference type="InterPro" id="IPR020476">
    <property type="entry name" value="Nudix_hydrolase"/>
</dbReference>
<dbReference type="Gene3D" id="3.90.79.10">
    <property type="entry name" value="Nucleoside Triphosphate Pyrophosphohydrolase"/>
    <property type="match status" value="1"/>
</dbReference>
<dbReference type="PRINTS" id="PR00502">
    <property type="entry name" value="NUDIXFAMILY"/>
</dbReference>
<evidence type="ECO:0000256" key="3">
    <source>
        <dbReference type="RuleBase" id="RU003476"/>
    </source>
</evidence>
<evidence type="ECO:0000256" key="1">
    <source>
        <dbReference type="ARBA" id="ARBA00005582"/>
    </source>
</evidence>
<dbReference type="EMBL" id="DF967972">
    <property type="protein sequence ID" value="GAP14469.1"/>
    <property type="molecule type" value="Genomic_DNA"/>
</dbReference>
<keyword evidence="2 3" id="KW-0378">Hydrolase</keyword>
<evidence type="ECO:0000313" key="6">
    <source>
        <dbReference type="Proteomes" id="UP000055060"/>
    </source>
</evidence>
<dbReference type="PROSITE" id="PS00893">
    <property type="entry name" value="NUDIX_BOX"/>
    <property type="match status" value="1"/>
</dbReference>
<dbReference type="PROSITE" id="PS51462">
    <property type="entry name" value="NUDIX"/>
    <property type="match status" value="1"/>
</dbReference>
<accession>A0A0S7BL17</accession>
<dbReference type="Proteomes" id="UP000055060">
    <property type="component" value="Unassembled WGS sequence"/>
</dbReference>
<dbReference type="CDD" id="cd04665">
    <property type="entry name" value="NUDIX_RppH"/>
    <property type="match status" value="1"/>
</dbReference>
<dbReference type="InterPro" id="IPR014078">
    <property type="entry name" value="Nudix_YtkD"/>
</dbReference>
<gene>
    <name evidence="5" type="ORF">LARV_02239</name>
</gene>
<dbReference type="Pfam" id="PF00293">
    <property type="entry name" value="NUDIX"/>
    <property type="match status" value="1"/>
</dbReference>
<dbReference type="InterPro" id="IPR020084">
    <property type="entry name" value="NUDIX_hydrolase_CS"/>
</dbReference>
<feature type="domain" description="Nudix hydrolase" evidence="4">
    <location>
        <begin position="1"/>
        <end position="145"/>
    </location>
</feature>
<dbReference type="PANTHER" id="PTHR43736">
    <property type="entry name" value="ADP-RIBOSE PYROPHOSPHATASE"/>
    <property type="match status" value="1"/>
</dbReference>
<evidence type="ECO:0000256" key="2">
    <source>
        <dbReference type="ARBA" id="ARBA00022801"/>
    </source>
</evidence>
<comment type="similarity">
    <text evidence="1 3">Belongs to the Nudix hydrolase family.</text>
</comment>